<dbReference type="AlphaFoldDB" id="A0A6J6CZ75"/>
<name>A0A6J6CZ75_9ZZZZ</name>
<dbReference type="EMBL" id="CAEZSZ010000069">
    <property type="protein sequence ID" value="CAB4556797.1"/>
    <property type="molecule type" value="Genomic_DNA"/>
</dbReference>
<organism evidence="1">
    <name type="scientific">freshwater metagenome</name>
    <dbReference type="NCBI Taxonomy" id="449393"/>
    <lineage>
        <taxon>unclassified sequences</taxon>
        <taxon>metagenomes</taxon>
        <taxon>ecological metagenomes</taxon>
    </lineage>
</organism>
<sequence>MFVSSGDFAKVITRNFDCHGSGSCSSHRRINLPVPRSDETPAAVASTCAEKAISNLASLPGAAICSIISSSRVAAFLRELIANINSAGAPSGVSKSITLIDYVAT</sequence>
<reference evidence="1" key="1">
    <citation type="submission" date="2020-05" db="EMBL/GenBank/DDBJ databases">
        <authorList>
            <person name="Chiriac C."/>
            <person name="Salcher M."/>
            <person name="Ghai R."/>
            <person name="Kavagutti S V."/>
        </authorList>
    </citation>
    <scope>NUCLEOTIDE SEQUENCE</scope>
</reference>
<protein>
    <submittedName>
        <fullName evidence="1">Unannotated protein</fullName>
    </submittedName>
</protein>
<accession>A0A6J6CZ75</accession>
<gene>
    <name evidence="1" type="ORF">UFOPK1561_00647</name>
</gene>
<proteinExistence type="predicted"/>
<evidence type="ECO:0000313" key="1">
    <source>
        <dbReference type="EMBL" id="CAB4556797.1"/>
    </source>
</evidence>